<dbReference type="Proteomes" id="UP000410492">
    <property type="component" value="Unassembled WGS sequence"/>
</dbReference>
<evidence type="ECO:0000256" key="6">
    <source>
        <dbReference type="SAM" id="SignalP"/>
    </source>
</evidence>
<comment type="subcellular location">
    <subcellularLocation>
        <location evidence="1">Secreted</location>
    </subcellularLocation>
</comment>
<keyword evidence="9" id="KW-1185">Reference proteome</keyword>
<feature type="domain" description="Lipase" evidence="7">
    <location>
        <begin position="30"/>
        <end position="301"/>
    </location>
</feature>
<evidence type="ECO:0000313" key="9">
    <source>
        <dbReference type="Proteomes" id="UP000410492"/>
    </source>
</evidence>
<feature type="coiled-coil region" evidence="5">
    <location>
        <begin position="468"/>
        <end position="495"/>
    </location>
</feature>
<evidence type="ECO:0000256" key="1">
    <source>
        <dbReference type="ARBA" id="ARBA00004613"/>
    </source>
</evidence>
<reference evidence="8 9" key="1">
    <citation type="submission" date="2019-01" db="EMBL/GenBank/DDBJ databases">
        <authorList>
            <person name="Sayadi A."/>
        </authorList>
    </citation>
    <scope>NUCLEOTIDE SEQUENCE [LARGE SCALE GENOMIC DNA]</scope>
</reference>
<dbReference type="Pfam" id="PF00151">
    <property type="entry name" value="Lipase"/>
    <property type="match status" value="1"/>
</dbReference>
<dbReference type="PANTHER" id="PTHR11610">
    <property type="entry name" value="LIPASE"/>
    <property type="match status" value="1"/>
</dbReference>
<keyword evidence="6" id="KW-0732">Signal</keyword>
<organism evidence="8 9">
    <name type="scientific">Callosobruchus maculatus</name>
    <name type="common">Southern cowpea weevil</name>
    <name type="synonym">Pulse bruchid</name>
    <dbReference type="NCBI Taxonomy" id="64391"/>
    <lineage>
        <taxon>Eukaryota</taxon>
        <taxon>Metazoa</taxon>
        <taxon>Ecdysozoa</taxon>
        <taxon>Arthropoda</taxon>
        <taxon>Hexapoda</taxon>
        <taxon>Insecta</taxon>
        <taxon>Pterygota</taxon>
        <taxon>Neoptera</taxon>
        <taxon>Endopterygota</taxon>
        <taxon>Coleoptera</taxon>
        <taxon>Polyphaga</taxon>
        <taxon>Cucujiformia</taxon>
        <taxon>Chrysomeloidea</taxon>
        <taxon>Chrysomelidae</taxon>
        <taxon>Bruchinae</taxon>
        <taxon>Bruchini</taxon>
        <taxon>Callosobruchus</taxon>
    </lineage>
</organism>
<keyword evidence="3" id="KW-0964">Secreted</keyword>
<dbReference type="Gene3D" id="3.40.50.1820">
    <property type="entry name" value="alpha/beta hydrolase"/>
    <property type="match status" value="1"/>
</dbReference>
<dbReference type="EMBL" id="CAACVG010007401">
    <property type="protein sequence ID" value="VEN45222.1"/>
    <property type="molecule type" value="Genomic_DNA"/>
</dbReference>
<dbReference type="InterPro" id="IPR000734">
    <property type="entry name" value="TAG_lipase"/>
</dbReference>
<dbReference type="InterPro" id="IPR029058">
    <property type="entry name" value="AB_hydrolase_fold"/>
</dbReference>
<dbReference type="GO" id="GO:0016298">
    <property type="term" value="F:lipase activity"/>
    <property type="evidence" value="ECO:0007669"/>
    <property type="project" value="InterPro"/>
</dbReference>
<accession>A0A653CBA0</accession>
<evidence type="ECO:0000259" key="7">
    <source>
        <dbReference type="Pfam" id="PF00151"/>
    </source>
</evidence>
<evidence type="ECO:0000256" key="5">
    <source>
        <dbReference type="SAM" id="Coils"/>
    </source>
</evidence>
<comment type="similarity">
    <text evidence="2 4">Belongs to the AB hydrolase superfamily. Lipase family.</text>
</comment>
<evidence type="ECO:0000313" key="8">
    <source>
        <dbReference type="EMBL" id="VEN45222.1"/>
    </source>
</evidence>
<evidence type="ECO:0000256" key="4">
    <source>
        <dbReference type="RuleBase" id="RU004262"/>
    </source>
</evidence>
<evidence type="ECO:0000256" key="2">
    <source>
        <dbReference type="ARBA" id="ARBA00010701"/>
    </source>
</evidence>
<feature type="signal peptide" evidence="6">
    <location>
        <begin position="1"/>
        <end position="20"/>
    </location>
</feature>
<dbReference type="SUPFAM" id="SSF53474">
    <property type="entry name" value="alpha/beta-Hydrolases"/>
    <property type="match status" value="1"/>
</dbReference>
<keyword evidence="5" id="KW-0175">Coiled coil</keyword>
<dbReference type="OrthoDB" id="6767463at2759"/>
<gene>
    <name evidence="8" type="ORF">CALMAC_LOCUS7747</name>
</gene>
<dbReference type="GO" id="GO:0017171">
    <property type="term" value="F:serine hydrolase activity"/>
    <property type="evidence" value="ECO:0007669"/>
    <property type="project" value="TreeGrafter"/>
</dbReference>
<evidence type="ECO:0000256" key="3">
    <source>
        <dbReference type="ARBA" id="ARBA00022525"/>
    </source>
</evidence>
<feature type="chain" id="PRO_5024852502" description="Lipase domain-containing protein" evidence="6">
    <location>
        <begin position="21"/>
        <end position="3349"/>
    </location>
</feature>
<dbReference type="GO" id="GO:0005615">
    <property type="term" value="C:extracellular space"/>
    <property type="evidence" value="ECO:0007669"/>
    <property type="project" value="TreeGrafter"/>
</dbReference>
<name>A0A653CBA0_CALMS</name>
<protein>
    <recommendedName>
        <fullName evidence="7">Lipase domain-containing protein</fullName>
    </recommendedName>
</protein>
<dbReference type="GO" id="GO:0016042">
    <property type="term" value="P:lipid catabolic process"/>
    <property type="evidence" value="ECO:0007669"/>
    <property type="project" value="TreeGrafter"/>
</dbReference>
<sequence>MDQSTRLLWFLLLQIYCGSAVEALGHSINVDISLYIYGSSDEEGYQIQYGTVKDDIPKLYYNWKNLNVFLIPDLNRALDELVGPLLETEDVNVFSFYYEDPKDIQSMSDTDKMTVITKGAELMAKFINQLNKTLGMDLDNIELIGHGEGTHIAGIIGSNLKTKIKSIVALDPTYPVHNIEDKEKVLDPTDAKNVHVIHTSGDTIGHSSNLGTADFYPNGGMSQPGCEEDKSGACSHQKAIDYYIASLKKGNVFVCFKCTSYKYVKNLELEKCHEYGLMGRLLPDNRVNGTHYCITKSRPPYLYSIVPDPNEVLEVTVSTKALPITSLSSLHWTVFEQPKSSPNIAVTDTPTTPGTLAPKTEPNSITRITNVYSLKDLASQLENELQSIVDSPILEDIKHPTINKSESSPLANSVEKYVSSAIRRLSNYIPGYDLDQVIADLQVITRDLEYPLDLVKSRRILVPAPVKLEQFMDRLKELQNDTRQAFEHLKQVIKEPDSNFTEIEMTLGMINNIAIDLKLNKPGAFNENGLRKLIHTVQHYLQLIAKQISGSSIAMRPGDGEREYRGLIQRMVDIFDPLREADKLLLEILTKGHRSLLLVQVKQFLETACRELLIVAEPVSKVEVHRAIPEVGLLKIKDSLEDVLAYFLQTIERSVNWPMTKKELAKIKDYISYSIAAAMNSLPFQLYVSPNFKVDRIVEKIVGKLKVLARTIFGLVNHGKDGSFETVVLVEILQNIQNLTESIHEDLQNVHSIDALLLDGDELSQFSSLLQELSAEVKLVLQQVSVTASLTPELGQLIWKAEKLYLYTKHVIYGPLSRDSGLMYHDLFERLRIILGRASKLVPLVDILSNLTLQNDVFLPGSQPTEQVVDLIRKISKIFSDVSVFMAYPDEGVAQQPPLLDIQIMLRSMIIEILTKYVQAPVEYNELELAQSVIIMEDFVNSILNGVSYKYSTNLPTVLPEVADILNSVIQEIERLQDITYVIVKHAERSIFKLDVPGGFQNLELRDLEDALDTVRRIYELVGQIHYVPELHIEPLFEKIVQHKTAFLDNSERFLTILEDPREVSALTVAKSIYHLQNFVTVVLEGLYGHAKEDVSCSLTNIIFHYRHFLKVESDILNWISARKVSNSEAYHFLRNLEITSRELSMCVNSTDLGRSRSSSLQPDDIRQVVSRLIIEMITALQNVGPNGSIKLDLLRRFYQAIQLLVTSVLNGFASEIKDGVLGQLYEQMIALLQEVLQPTEITDVEQVATILVKISEWLNQFVGLTKQRSHLNIPKNISETSLQLVKKLLAKPSAELILDRGLMTELIASLHKLLIHIVILEEIDFPTDILRITEIAQLAKEIVSETSSPGAYSDAIQQLEVMYDILLSLDSIPQLIWTTTAVPYACDLNNYYEKVKNLRDLTLSVRELIQVVVKPSASSTEINSAEDRVAQLLNKLSSTTLSHLLYCYPEIKKNLPNFEVLPDLIRKLLNILQLPVEEQSPVLTKILAELELTVEGLLKILEASPLPGVTTASLPTTHVCDLDNHYKKVEALRDVTLSVRELIQVIVKPSASPTEINSAKDRVAQLLNKLSSTTLSHLLYCYPEIKKNLPNFEVLPDLIRKLLNILQLPVEEQSPVLTKILAELELTVEVLLKILEASPLPGVTTASLPTTHVCDLGNHYKKVEALRDLTLSVRELIQVIVKPSASPTEINSAKDRVAQLLNKLSSTTLSHLLYCYPEIKKNLPNFEVLPDLIRKLLNILQLPVEEQSPVLTKILAELELTVEVLLKILEASPLPGVTTASLPTTHVCDLDNHYKKVETLRDLTLSVRELIQVTVKPSASPTEINSAKDRVAQLLNKLSSTTLSHLLYCYPEIKKNLPNFEVLLDLIRKLLNILQLPVEEQSPVLTKILAELELTVEVLLKILEASPLPGVTTASLPTTHVCDLDNHYKKVEALRDLTLSVRELIQVIVKPSASPTEINSAKDRVAQLLNKLSSTTLSHLLYCYPEIKKNLPNFEVLPDLIRKLLNILQLPVEEQSPVLTKILAELELTVEVLLKILEASPLPGVTTASLPTTHVCDLDNHYKKVEALRDLTLSVRELIQVIVKPSASPTEINSAKDRVAQLLNKLSSTTLSHLLYCYPEIKKNLPNFEVLPDLIRKLLNILQLPVEEQSPVLTKILVELELTVEVLLKILEASPLPGVTTASLPTTHVCDLDNLYKKVEALRDLTLSVRELIQVIVKPSASPTEINSAKDRVAQLLNKLSSTTLSHLLYCYPEIKKNLPNFEVLPDLIRKLLNILQLPVEEQSPVLTKILAELELTVEVLLKILEASPLPGVTTASLPTTHVCDLDNHYKKVETLRDLTLSARELIQVIVKPSASPTEINSAKDRVAQLLNKLSSTTLSHLLYCYPEIKKNLPNFEVLLDLIRKLLNILQLPEREESPLLSKILVELELTVEVLLKTLGASPLPDASTASSTTTHVCDLDNYHQKVETLRDLTLSVRELVQVIVKPSASSTEIGSAKDRVVQLLSELPSTTLSHLLYCYPEIKKNLPSFGALPDLIKKLLNILQLPIEEQSPVLSKILVELELTVEVLLKTLGASPLPDVSTASPTTTVCDLDSYYQNIEKLRDLTMSVRELIQVSAQPSGLPGEIESAKGKVAQLLSELPSSNLSDLLLCYPKIKKELLGSEVLPDLYQLLRPHIEGQSPFSPEILQELEQTVEGISNILGVSPTTEASTTTVPVCDLNDYYQKVEILRDLTLSVRELIQAVEQPSALPVEADSAKDRVAQLLGKLPSSSLSDLLHCYPEIKKELPGSEVLPDLIDNLYQLPQPDTEGQSLFSPEILQELEQTVEGISNILGVSTTTEVSSTKVLSKGCTNGGSCRIPGLMDVLTMLTKQIEEPINESPNTTSTVMPHVHVNTVNENVKLYVRQLIVQITKFVKDPANESANRDLYALIQKLLNEINGLPCTYVQVGSDAVSSNILIQKLKGSITIFKELLNDLDCAINHCSSFCSANLVELLHVILRIIKSLPDEATAVHPLHPQLKRYVLDIYGITKTLIAKLKVSNVTYKDIAALVEQLNQNAENYIKLSTSVGDTARYFRRFNAILQFLIKHSRRLPYDLNVENFVNILTTVIEFIVRIPGLFPSSANRSSSFDLVGLVNQLEPQLNKIEDVDMVSTKQEPKLIKLVIDAKSLVVELEGVSNIATKLHQKGPNQEDVDKLKQLLDTVSPSGNPIAHCKAEQCWSQSASEDGTSYGDDPQLIPTIQKNVIDIFEALEGLDQELKSKRSQDVDRTKFTSAVNTYIMTQRNLPNRLSNEKLDVLLTYYKKLGQYIQTVLSLLNKEGEEAQTLLRQFLDLAMSNAKQLIEDAGRIV</sequence>
<proteinExistence type="inferred from homology"/>
<dbReference type="PANTHER" id="PTHR11610:SF173">
    <property type="entry name" value="LIPASE DOMAIN-CONTAINING PROTEIN-RELATED"/>
    <property type="match status" value="1"/>
</dbReference>
<dbReference type="InterPro" id="IPR013818">
    <property type="entry name" value="Lipase"/>
</dbReference>